<dbReference type="InterPro" id="IPR035979">
    <property type="entry name" value="RBD_domain_sf"/>
</dbReference>
<protein>
    <recommendedName>
        <fullName evidence="12">RNA-binding protein 8A</fullName>
    </recommendedName>
</protein>
<feature type="region of interest" description="Disordered" evidence="7">
    <location>
        <begin position="224"/>
        <end position="318"/>
    </location>
</feature>
<feature type="compositionally biased region" description="Acidic residues" evidence="7">
    <location>
        <begin position="309"/>
        <end position="318"/>
    </location>
</feature>
<dbReference type="Proteomes" id="UP000309038">
    <property type="component" value="Unassembled WGS sequence"/>
</dbReference>
<evidence type="ECO:0000313" key="11">
    <source>
        <dbReference type="Proteomes" id="UP000309038"/>
    </source>
</evidence>
<evidence type="ECO:0000256" key="2">
    <source>
        <dbReference type="ARBA" id="ARBA00004496"/>
    </source>
</evidence>
<dbReference type="GO" id="GO:0006396">
    <property type="term" value="P:RNA processing"/>
    <property type="evidence" value="ECO:0007669"/>
    <property type="project" value="InterPro"/>
</dbReference>
<comment type="subcellular location">
    <subcellularLocation>
        <location evidence="2">Cytoplasm</location>
    </subcellularLocation>
    <subcellularLocation>
        <location evidence="1">Nucleus</location>
    </subcellularLocation>
</comment>
<reference evidence="10 11" key="1">
    <citation type="submission" date="2019-02" db="EMBL/GenBank/DDBJ databases">
        <title>Genome sequencing of the rare red list fungi Phlebia centrifuga.</title>
        <authorList>
            <person name="Buettner E."/>
            <person name="Kellner H."/>
        </authorList>
    </citation>
    <scope>NUCLEOTIDE SEQUENCE [LARGE SCALE GENOMIC DNA]</scope>
    <source>
        <strain evidence="10 11">DSM 108282</strain>
    </source>
</reference>
<evidence type="ECO:0000256" key="3">
    <source>
        <dbReference type="ARBA" id="ARBA00022490"/>
    </source>
</evidence>
<evidence type="ECO:0000256" key="5">
    <source>
        <dbReference type="ARBA" id="ARBA00023242"/>
    </source>
</evidence>
<evidence type="ECO:0000256" key="7">
    <source>
        <dbReference type="SAM" id="MobiDB-lite"/>
    </source>
</evidence>
<dbReference type="GO" id="GO:0005634">
    <property type="term" value="C:nucleus"/>
    <property type="evidence" value="ECO:0007669"/>
    <property type="project" value="UniProtKB-SubCell"/>
</dbReference>
<dbReference type="GO" id="GO:0005737">
    <property type="term" value="C:cytoplasm"/>
    <property type="evidence" value="ECO:0007669"/>
    <property type="project" value="UniProtKB-SubCell"/>
</dbReference>
<dbReference type="InterPro" id="IPR008251">
    <property type="entry name" value="Chromo_shadow_dom"/>
</dbReference>
<dbReference type="CDD" id="cd12324">
    <property type="entry name" value="RRM_RBM8"/>
    <property type="match status" value="1"/>
</dbReference>
<dbReference type="GO" id="GO:0006338">
    <property type="term" value="P:chromatin remodeling"/>
    <property type="evidence" value="ECO:0007669"/>
    <property type="project" value="UniProtKB-ARBA"/>
</dbReference>
<keyword evidence="3" id="KW-0963">Cytoplasm</keyword>
<dbReference type="PANTHER" id="PTHR45894">
    <property type="entry name" value="RNA-BINDING PROTEIN 8A"/>
    <property type="match status" value="1"/>
</dbReference>
<evidence type="ECO:0000313" key="10">
    <source>
        <dbReference type="EMBL" id="THH00648.1"/>
    </source>
</evidence>
<accession>A0A4S4KRR8</accession>
<sequence>MSDDEMNIDDTTGVVRRKGRGFQSSAESSQAAETRAARSVEGWIVLVTNVHEEATEEDVTDKFAEYGEIKNLHLNLDRRTGYVKGYALVEYETMAEAQAAIDGAAGTTLLDQTLQCDYAFVRPPPTGPKKGRDISDDSEVEEVPKNKRAAADESEEADSGAESEEYEIEAILDAKHGSFAGGKMGYLVKWKNYTEEHNSWVNEDDAANAQNLIDIYWKRRSKAKKAARKSETKSITSSARKRKSSPAVSEAESVPAAKKRGRPSKAKSERAVSDEDDQALEVPKKGRGSLPARKGTSTAKKNTKPASDAMDEDEPEDYVDMSKNKNIATWEHLVDHIDTVERTEEGKLWVYFRLKSTKGVEGGLCREESELCKSKMPRKYTQMLDFYEDNLRWRPANGDS</sequence>
<dbReference type="InterPro" id="IPR033744">
    <property type="entry name" value="RRM_RBM8"/>
</dbReference>
<dbReference type="Gene3D" id="2.40.50.40">
    <property type="match status" value="2"/>
</dbReference>
<evidence type="ECO:0000259" key="9">
    <source>
        <dbReference type="PROSITE" id="PS50102"/>
    </source>
</evidence>
<keyword evidence="4 6" id="KW-0694">RNA-binding</keyword>
<dbReference type="Pfam" id="PF00385">
    <property type="entry name" value="Chromo"/>
    <property type="match status" value="1"/>
</dbReference>
<evidence type="ECO:0000256" key="6">
    <source>
        <dbReference type="PROSITE-ProRule" id="PRU00176"/>
    </source>
</evidence>
<dbReference type="Gene3D" id="3.30.70.330">
    <property type="match status" value="1"/>
</dbReference>
<gene>
    <name evidence="10" type="ORF">EW026_g1933</name>
</gene>
<dbReference type="SUPFAM" id="SSF54928">
    <property type="entry name" value="RNA-binding domain, RBD"/>
    <property type="match status" value="1"/>
</dbReference>
<dbReference type="InterPro" id="IPR008111">
    <property type="entry name" value="RNA-bd_8"/>
</dbReference>
<organism evidence="10 11">
    <name type="scientific">Hermanssonia centrifuga</name>
    <dbReference type="NCBI Taxonomy" id="98765"/>
    <lineage>
        <taxon>Eukaryota</taxon>
        <taxon>Fungi</taxon>
        <taxon>Dikarya</taxon>
        <taxon>Basidiomycota</taxon>
        <taxon>Agaricomycotina</taxon>
        <taxon>Agaricomycetes</taxon>
        <taxon>Polyporales</taxon>
        <taxon>Meruliaceae</taxon>
        <taxon>Hermanssonia</taxon>
    </lineage>
</organism>
<keyword evidence="11" id="KW-1185">Reference proteome</keyword>
<feature type="compositionally biased region" description="Acidic residues" evidence="7">
    <location>
        <begin position="152"/>
        <end position="164"/>
    </location>
</feature>
<feature type="region of interest" description="Disordered" evidence="7">
    <location>
        <begin position="1"/>
        <end position="33"/>
    </location>
</feature>
<dbReference type="SUPFAM" id="SSF54160">
    <property type="entry name" value="Chromo domain-like"/>
    <property type="match status" value="1"/>
</dbReference>
<feature type="domain" description="Chromo" evidence="8">
    <location>
        <begin position="166"/>
        <end position="228"/>
    </location>
</feature>
<evidence type="ECO:0000256" key="4">
    <source>
        <dbReference type="ARBA" id="ARBA00022884"/>
    </source>
</evidence>
<dbReference type="InterPro" id="IPR012677">
    <property type="entry name" value="Nucleotide-bd_a/b_plait_sf"/>
</dbReference>
<feature type="compositionally biased region" description="Low complexity" evidence="7">
    <location>
        <begin position="23"/>
        <end position="33"/>
    </location>
</feature>
<dbReference type="PROSITE" id="PS50102">
    <property type="entry name" value="RRM"/>
    <property type="match status" value="1"/>
</dbReference>
<feature type="domain" description="RRM" evidence="9">
    <location>
        <begin position="43"/>
        <end position="121"/>
    </location>
</feature>
<dbReference type="InterPro" id="IPR016197">
    <property type="entry name" value="Chromo-like_dom_sf"/>
</dbReference>
<dbReference type="SMART" id="SM00298">
    <property type="entry name" value="CHROMO"/>
    <property type="match status" value="1"/>
</dbReference>
<proteinExistence type="predicted"/>
<feature type="compositionally biased region" description="Basic and acidic residues" evidence="7">
    <location>
        <begin position="142"/>
        <end position="151"/>
    </location>
</feature>
<dbReference type="InterPro" id="IPR000953">
    <property type="entry name" value="Chromo/chromo_shadow_dom"/>
</dbReference>
<dbReference type="GO" id="GO:0003729">
    <property type="term" value="F:mRNA binding"/>
    <property type="evidence" value="ECO:0007669"/>
    <property type="project" value="InterPro"/>
</dbReference>
<feature type="region of interest" description="Disordered" evidence="7">
    <location>
        <begin position="120"/>
        <end position="164"/>
    </location>
</feature>
<dbReference type="Pfam" id="PF01393">
    <property type="entry name" value="Chromo_shadow"/>
    <property type="match status" value="1"/>
</dbReference>
<dbReference type="EMBL" id="SGPJ01000044">
    <property type="protein sequence ID" value="THH00648.1"/>
    <property type="molecule type" value="Genomic_DNA"/>
</dbReference>
<comment type="caution">
    <text evidence="10">The sequence shown here is derived from an EMBL/GenBank/DDBJ whole genome shotgun (WGS) entry which is preliminary data.</text>
</comment>
<dbReference type="Pfam" id="PF00076">
    <property type="entry name" value="RRM_1"/>
    <property type="match status" value="1"/>
</dbReference>
<dbReference type="InterPro" id="IPR000504">
    <property type="entry name" value="RRM_dom"/>
</dbReference>
<evidence type="ECO:0000256" key="1">
    <source>
        <dbReference type="ARBA" id="ARBA00004123"/>
    </source>
</evidence>
<evidence type="ECO:0008006" key="12">
    <source>
        <dbReference type="Google" id="ProtNLM"/>
    </source>
</evidence>
<name>A0A4S4KRR8_9APHY</name>
<dbReference type="SMART" id="SM00360">
    <property type="entry name" value="RRM"/>
    <property type="match status" value="1"/>
</dbReference>
<dbReference type="InterPro" id="IPR023780">
    <property type="entry name" value="Chromo_domain"/>
</dbReference>
<keyword evidence="5" id="KW-0539">Nucleus</keyword>
<evidence type="ECO:0000259" key="8">
    <source>
        <dbReference type="PROSITE" id="PS50013"/>
    </source>
</evidence>
<dbReference type="AlphaFoldDB" id="A0A4S4KRR8"/>
<dbReference type="PROSITE" id="PS50013">
    <property type="entry name" value="CHROMO_2"/>
    <property type="match status" value="1"/>
</dbReference>